<dbReference type="InterPro" id="IPR023801">
    <property type="entry name" value="His_deacetylse_dom"/>
</dbReference>
<sequence>MQTTVQYVHEPMAHIDIGPHVFPTEKYDLLADAIRRELGVDEARFHGWEALTSNDLARVHTPQYLSDLSHARISPATESSELPVTASVIGGFQRMAGGSLTAARLARRHGVGFHVGGGFHHAFADHAEGFCYINDMAIAIERLRAKDGLGRVLFVDVDVHQGNGTAAIYVEDPETFTYSIHQENNYPVKERSDLDRGLEDGVGDDEYLACLREDLEAIDRTFEPELVCYVAGVDPHRDDMLGGLALTDDGILERDRMVLSRYVARGIPVAIFLAGGYSPDPAQTAKLHLGTARAAEEACRVD</sequence>
<dbReference type="CDD" id="cd09993">
    <property type="entry name" value="HDAC_classIV"/>
    <property type="match status" value="1"/>
</dbReference>
<name>A0A956SEM3_UNCEI</name>
<dbReference type="PANTHER" id="PTHR10625">
    <property type="entry name" value="HISTONE DEACETYLASE HDAC1-RELATED"/>
    <property type="match status" value="1"/>
</dbReference>
<accession>A0A956SEM3</accession>
<dbReference type="InterPro" id="IPR000286">
    <property type="entry name" value="HDACs"/>
</dbReference>
<dbReference type="Pfam" id="PF00850">
    <property type="entry name" value="Hist_deacetyl"/>
    <property type="match status" value="1"/>
</dbReference>
<protein>
    <submittedName>
        <fullName evidence="4">Histone deacetylase</fullName>
    </submittedName>
</protein>
<gene>
    <name evidence="4" type="ORF">KDA27_18080</name>
</gene>
<evidence type="ECO:0000256" key="1">
    <source>
        <dbReference type="ARBA" id="ARBA00005947"/>
    </source>
</evidence>
<dbReference type="Proteomes" id="UP000739538">
    <property type="component" value="Unassembled WGS sequence"/>
</dbReference>
<comment type="caution">
    <text evidence="4">The sequence shown here is derived from an EMBL/GenBank/DDBJ whole genome shotgun (WGS) entry which is preliminary data.</text>
</comment>
<keyword evidence="2" id="KW-0378">Hydrolase</keyword>
<comment type="similarity">
    <text evidence="1">Belongs to the histone deacetylase family.</text>
</comment>
<dbReference type="EMBL" id="JAGQHS010000115">
    <property type="protein sequence ID" value="MCA9757715.1"/>
    <property type="molecule type" value="Genomic_DNA"/>
</dbReference>
<dbReference type="InterPro" id="IPR023696">
    <property type="entry name" value="Ureohydrolase_dom_sf"/>
</dbReference>
<evidence type="ECO:0000313" key="5">
    <source>
        <dbReference type="Proteomes" id="UP000739538"/>
    </source>
</evidence>
<dbReference type="SUPFAM" id="SSF52768">
    <property type="entry name" value="Arginase/deacetylase"/>
    <property type="match status" value="1"/>
</dbReference>
<dbReference type="PANTHER" id="PTHR10625:SF19">
    <property type="entry name" value="HISTONE DEACETYLASE 12"/>
    <property type="match status" value="1"/>
</dbReference>
<evidence type="ECO:0000313" key="4">
    <source>
        <dbReference type="EMBL" id="MCA9757715.1"/>
    </source>
</evidence>
<dbReference type="InterPro" id="IPR044150">
    <property type="entry name" value="HDAC_classIV"/>
</dbReference>
<feature type="domain" description="Histone deacetylase" evidence="3">
    <location>
        <begin position="20"/>
        <end position="284"/>
    </location>
</feature>
<reference evidence="4" key="1">
    <citation type="submission" date="2020-04" db="EMBL/GenBank/DDBJ databases">
        <authorList>
            <person name="Zhang T."/>
        </authorList>
    </citation>
    <scope>NUCLEOTIDE SEQUENCE</scope>
    <source>
        <strain evidence="4">HKST-UBA02</strain>
    </source>
</reference>
<proteinExistence type="inferred from homology"/>
<dbReference type="PRINTS" id="PR01270">
    <property type="entry name" value="HDASUPER"/>
</dbReference>
<dbReference type="GO" id="GO:0004407">
    <property type="term" value="F:histone deacetylase activity"/>
    <property type="evidence" value="ECO:0007669"/>
    <property type="project" value="InterPro"/>
</dbReference>
<dbReference type="AlphaFoldDB" id="A0A956SEM3"/>
<dbReference type="GO" id="GO:0016787">
    <property type="term" value="F:hydrolase activity"/>
    <property type="evidence" value="ECO:0007669"/>
    <property type="project" value="UniProtKB-KW"/>
</dbReference>
<organism evidence="4 5">
    <name type="scientific">Eiseniibacteriota bacterium</name>
    <dbReference type="NCBI Taxonomy" id="2212470"/>
    <lineage>
        <taxon>Bacteria</taxon>
        <taxon>Candidatus Eiseniibacteriota</taxon>
    </lineage>
</organism>
<evidence type="ECO:0000259" key="3">
    <source>
        <dbReference type="Pfam" id="PF00850"/>
    </source>
</evidence>
<evidence type="ECO:0000256" key="2">
    <source>
        <dbReference type="ARBA" id="ARBA00022801"/>
    </source>
</evidence>
<dbReference type="GO" id="GO:0040029">
    <property type="term" value="P:epigenetic regulation of gene expression"/>
    <property type="evidence" value="ECO:0007669"/>
    <property type="project" value="TreeGrafter"/>
</dbReference>
<dbReference type="Gene3D" id="3.40.800.20">
    <property type="entry name" value="Histone deacetylase domain"/>
    <property type="match status" value="1"/>
</dbReference>
<reference evidence="4" key="2">
    <citation type="journal article" date="2021" name="Microbiome">
        <title>Successional dynamics and alternative stable states in a saline activated sludge microbial community over 9 years.</title>
        <authorList>
            <person name="Wang Y."/>
            <person name="Ye J."/>
            <person name="Ju F."/>
            <person name="Liu L."/>
            <person name="Boyd J.A."/>
            <person name="Deng Y."/>
            <person name="Parks D.H."/>
            <person name="Jiang X."/>
            <person name="Yin X."/>
            <person name="Woodcroft B.J."/>
            <person name="Tyson G.W."/>
            <person name="Hugenholtz P."/>
            <person name="Polz M.F."/>
            <person name="Zhang T."/>
        </authorList>
    </citation>
    <scope>NUCLEOTIDE SEQUENCE</scope>
    <source>
        <strain evidence="4">HKST-UBA02</strain>
    </source>
</reference>
<dbReference type="InterPro" id="IPR037138">
    <property type="entry name" value="His_deacetylse_dom_sf"/>
</dbReference>